<dbReference type="InterPro" id="IPR032710">
    <property type="entry name" value="NTF2-like_dom_sf"/>
</dbReference>
<dbReference type="Proteomes" id="UP000640583">
    <property type="component" value="Unassembled WGS sequence"/>
</dbReference>
<dbReference type="RefSeq" id="WP_228848868.1">
    <property type="nucleotide sequence ID" value="NZ_JADCKQ010000007.1"/>
</dbReference>
<organism evidence="3 4">
    <name type="scientific">Halocynthiibacter styelae</name>
    <dbReference type="NCBI Taxonomy" id="2761955"/>
    <lineage>
        <taxon>Bacteria</taxon>
        <taxon>Pseudomonadati</taxon>
        <taxon>Pseudomonadota</taxon>
        <taxon>Alphaproteobacteria</taxon>
        <taxon>Rhodobacterales</taxon>
        <taxon>Paracoccaceae</taxon>
        <taxon>Halocynthiibacter</taxon>
    </lineage>
</organism>
<feature type="signal peptide" evidence="1">
    <location>
        <begin position="1"/>
        <end position="25"/>
    </location>
</feature>
<evidence type="ECO:0000313" key="4">
    <source>
        <dbReference type="Proteomes" id="UP000640583"/>
    </source>
</evidence>
<reference evidence="3" key="1">
    <citation type="submission" date="2020-10" db="EMBL/GenBank/DDBJ databases">
        <title>Paenihalocynthiibacter styelae gen. nov., sp. nov., isolated from stalked sea squirt Styela clava.</title>
        <authorList>
            <person name="Kim Y.-O."/>
            <person name="Yoon J.-H."/>
        </authorList>
    </citation>
    <scope>NUCLEOTIDE SEQUENCE</scope>
    <source>
        <strain evidence="3">MYP1-1</strain>
    </source>
</reference>
<gene>
    <name evidence="3" type="ORF">H1D41_10505</name>
</gene>
<keyword evidence="1" id="KW-0732">Signal</keyword>
<dbReference type="InterPro" id="IPR027843">
    <property type="entry name" value="DUF4440"/>
</dbReference>
<evidence type="ECO:0000259" key="2">
    <source>
        <dbReference type="Pfam" id="PF14534"/>
    </source>
</evidence>
<keyword evidence="4" id="KW-1185">Reference proteome</keyword>
<name>A0A8J7IET8_9RHOB</name>
<evidence type="ECO:0000313" key="3">
    <source>
        <dbReference type="EMBL" id="MBI1494067.1"/>
    </source>
</evidence>
<dbReference type="Pfam" id="PF14534">
    <property type="entry name" value="DUF4440"/>
    <property type="match status" value="1"/>
</dbReference>
<evidence type="ECO:0000256" key="1">
    <source>
        <dbReference type="SAM" id="SignalP"/>
    </source>
</evidence>
<feature type="domain" description="DUF4440" evidence="2">
    <location>
        <begin position="35"/>
        <end position="139"/>
    </location>
</feature>
<dbReference type="EMBL" id="JADCKQ010000007">
    <property type="protein sequence ID" value="MBI1494067.1"/>
    <property type="molecule type" value="Genomic_DNA"/>
</dbReference>
<proteinExistence type="predicted"/>
<dbReference type="Gene3D" id="3.10.450.50">
    <property type="match status" value="1"/>
</dbReference>
<feature type="chain" id="PRO_5035192333" evidence="1">
    <location>
        <begin position="26"/>
        <end position="152"/>
    </location>
</feature>
<protein>
    <submittedName>
        <fullName evidence="3">DUF4440 domain-containing protein</fullName>
    </submittedName>
</protein>
<dbReference type="SUPFAM" id="SSF54427">
    <property type="entry name" value="NTF2-like"/>
    <property type="match status" value="1"/>
</dbReference>
<sequence>MTSFIKPTALSLAIATAFFSTSLNADPREDALGVIHDMASAMGNGQVARVVNSYTQDGLLVLNKTDFRGPEMLTAAYTEFAAISPDIRFEYEDLHITGDIALHIAPWSMTGTAPDGTAVIDSGLSVVVLQKQTDGEWQILMDLPHAEASDQE</sequence>
<dbReference type="AlphaFoldDB" id="A0A8J7IET8"/>
<comment type="caution">
    <text evidence="3">The sequence shown here is derived from an EMBL/GenBank/DDBJ whole genome shotgun (WGS) entry which is preliminary data.</text>
</comment>
<accession>A0A8J7IET8</accession>